<accession>A0ABX1N5U8</accession>
<dbReference type="Proteomes" id="UP000601990">
    <property type="component" value="Unassembled WGS sequence"/>
</dbReference>
<name>A0ABX1N5U8_9RHOO</name>
<evidence type="ECO:0000313" key="4">
    <source>
        <dbReference type="Proteomes" id="UP000601990"/>
    </source>
</evidence>
<evidence type="ECO:0000256" key="2">
    <source>
        <dbReference type="SAM" id="MobiDB-lite"/>
    </source>
</evidence>
<dbReference type="CDD" id="cd01051">
    <property type="entry name" value="Mn_catalase"/>
    <property type="match status" value="1"/>
</dbReference>
<dbReference type="Pfam" id="PF05067">
    <property type="entry name" value="Mn_catalase"/>
    <property type="match status" value="1"/>
</dbReference>
<dbReference type="EMBL" id="WTVH01000033">
    <property type="protein sequence ID" value="NMF94640.1"/>
    <property type="molecule type" value="Genomic_DNA"/>
</dbReference>
<comment type="similarity">
    <text evidence="1">Belongs to the manganese catalase family.</text>
</comment>
<reference evidence="3" key="1">
    <citation type="submission" date="2019-12" db="EMBL/GenBank/DDBJ databases">
        <title>Comparative genomics gives insights into the taxonomy of the Azoarcus-Aromatoleum group and reveals separate origins of nif in the plant-associated Azoarcus and non-plant-associated Aromatoleum sub-groups.</title>
        <authorList>
            <person name="Lafos M."/>
            <person name="Maluk M."/>
            <person name="Batista M."/>
            <person name="Junghare M."/>
            <person name="Carmona M."/>
            <person name="Faoro H."/>
            <person name="Cruz L.M."/>
            <person name="Battistoni F."/>
            <person name="De Souza E."/>
            <person name="Pedrosa F."/>
            <person name="Chen W.-M."/>
            <person name="Poole P.S."/>
            <person name="Dixon R.A."/>
            <person name="James E.K."/>
        </authorList>
    </citation>
    <scope>NUCLEOTIDE SEQUENCE</scope>
    <source>
        <strain evidence="3">U120</strain>
    </source>
</reference>
<dbReference type="InterPro" id="IPR012347">
    <property type="entry name" value="Ferritin-like"/>
</dbReference>
<dbReference type="SUPFAM" id="SSF47240">
    <property type="entry name" value="Ferritin-like"/>
    <property type="match status" value="1"/>
</dbReference>
<feature type="region of interest" description="Disordered" evidence="2">
    <location>
        <begin position="266"/>
        <end position="319"/>
    </location>
</feature>
<keyword evidence="4" id="KW-1185">Reference proteome</keyword>
<evidence type="ECO:0000313" key="3">
    <source>
        <dbReference type="EMBL" id="NMF94640.1"/>
    </source>
</evidence>
<organism evidence="3 4">
    <name type="scientific">Aromatoleum buckelii</name>
    <dbReference type="NCBI Taxonomy" id="200254"/>
    <lineage>
        <taxon>Bacteria</taxon>
        <taxon>Pseudomonadati</taxon>
        <taxon>Pseudomonadota</taxon>
        <taxon>Betaproteobacteria</taxon>
        <taxon>Rhodocyclales</taxon>
        <taxon>Rhodocyclaceae</taxon>
        <taxon>Aromatoleum</taxon>
    </lineage>
</organism>
<dbReference type="RefSeq" id="WP_169199858.1">
    <property type="nucleotide sequence ID" value="NZ_WTVH02000009.1"/>
</dbReference>
<dbReference type="Gene3D" id="1.20.1260.10">
    <property type="match status" value="1"/>
</dbReference>
<dbReference type="InterPro" id="IPR039377">
    <property type="entry name" value="Mn_catalase_dom"/>
</dbReference>
<comment type="caution">
    <text evidence="3">The sequence shown here is derived from an EMBL/GenBank/DDBJ whole genome shotgun (WGS) entry which is preliminary data.</text>
</comment>
<evidence type="ECO:0000256" key="1">
    <source>
        <dbReference type="ARBA" id="ARBA00007644"/>
    </source>
</evidence>
<dbReference type="InterPro" id="IPR007760">
    <property type="entry name" value="Mn_catalase"/>
</dbReference>
<gene>
    <name evidence="3" type="ORF">GO608_15030</name>
</gene>
<sequence length="319" mass="33891">MFTHNKRLQYTVRVSETNSGLANLMLEQFGGPQGELAAACRYFTQYLAEDDPGRKDMLIDIATEELSHLEVIGTIVAMLNKGAKGRLSEAMEAEAELYKNISGAGNDSHVTQLLYGGGPPLTNSGGVPWSAAYIDTIGDPAADLRSNIAAEARAKIIYERLINCTDDPGVKEALGFLMTREISHQRSFEKALYSMQPSFPPGKLPGMKEFASVYYNMSDGEAGERGPWNSEPGFDYREAQPAVDGGSGMAEVGLMKTEKAAIDQLAIRTRSDPQSDPCTGAELGMDPASGPGGDAAKTSSPAPKPGSTGSSGRGSKSKP</sequence>
<protein>
    <submittedName>
        <fullName evidence="3">Manganese catalase family protein</fullName>
    </submittedName>
</protein>
<proteinExistence type="inferred from homology"/>
<feature type="compositionally biased region" description="Low complexity" evidence="2">
    <location>
        <begin position="305"/>
        <end position="319"/>
    </location>
</feature>
<dbReference type="InterPro" id="IPR009078">
    <property type="entry name" value="Ferritin-like_SF"/>
</dbReference>